<sequence length="685" mass="74630">MAQTPNHTKSNTQEAHGNEPLISPTYSDKDAASSPAQFDVEALDEKGAQSGASLILKSSSSKLTQVSSWACIIVIGQLAILAVALTFFILIHFTHTPMQQNVAEWGKDSPRGLAFCVTILATLFSSLSTFLFSKGLILYLTSHSNRPAPLINFLTVSSLSRGAPLLSRHHISWTILSMLALVLVNSLTASFTTIITPTPMVVNVPIKGTEFNLFSEKFAHLVADPEQSKAFPRISVDQAKINKQISAVIGPVGLTSAYTSASRELGYPGVITYLGTSFNSTTGGIVPAVPAMQDAMEVDSDRPFNHNFRRYKPAFQFVDPSFKPSKKFSFNFTTIQQGFTADVKCRVLPANPNAQEPAMRVQLENNVTLPGQTLNSSLWRYSVQCPSQNLPPPPTNQSIIMNSTGSMLLSETCSGVTFDGQEVPGSQLLVLAGYGPMYSYITPRACQFTPYLTLAEVQYSNIVNVSRVISREPVTPLTAPITYTVYAAVKDAMTQYVANQRNKVGDDVAALYGISSSIDSSNDPLLNTILEAYLRGLIETRATIDKTPPLSAGRGHIMAASIHDLSPEWTTRFDGVWSYETLGWHKANESIKSTIIGIVPILLITITTIFLVLFSWLSLKGTQHLRDEPFDPNNLVTLLKAGRDGAMVDILGSQQTLGSAAIGRDVRIQLHRNATQWELRPVKVA</sequence>
<dbReference type="Proteomes" id="UP000324748">
    <property type="component" value="Unassembled WGS sequence"/>
</dbReference>
<keyword evidence="2" id="KW-1133">Transmembrane helix</keyword>
<dbReference type="Proteomes" id="UP000325313">
    <property type="component" value="Unassembled WGS sequence"/>
</dbReference>
<keyword evidence="5" id="KW-1185">Reference proteome</keyword>
<accession>A0A5B0SHH5</accession>
<feature type="transmembrane region" description="Helical" evidence="2">
    <location>
        <begin position="66"/>
        <end position="92"/>
    </location>
</feature>
<evidence type="ECO:0000256" key="1">
    <source>
        <dbReference type="SAM" id="MobiDB-lite"/>
    </source>
</evidence>
<evidence type="ECO:0000313" key="4">
    <source>
        <dbReference type="EMBL" id="KAA1137292.1"/>
    </source>
</evidence>
<dbReference type="EMBL" id="VDEP01000010">
    <property type="protein sequence ID" value="KAA1137292.1"/>
    <property type="molecule type" value="Genomic_DNA"/>
</dbReference>
<keyword evidence="2" id="KW-0472">Membrane</keyword>
<dbReference type="OrthoDB" id="2507080at2759"/>
<keyword evidence="2" id="KW-0812">Transmembrane</keyword>
<feature type="transmembrane region" description="Helical" evidence="2">
    <location>
        <begin position="112"/>
        <end position="132"/>
    </location>
</feature>
<feature type="compositionally biased region" description="Polar residues" evidence="1">
    <location>
        <begin position="1"/>
        <end position="15"/>
    </location>
</feature>
<evidence type="ECO:0000313" key="5">
    <source>
        <dbReference type="Proteomes" id="UP000324748"/>
    </source>
</evidence>
<proteinExistence type="predicted"/>
<feature type="transmembrane region" description="Helical" evidence="2">
    <location>
        <begin position="595"/>
        <end position="617"/>
    </location>
</feature>
<reference evidence="5 6" key="1">
    <citation type="submission" date="2019-05" db="EMBL/GenBank/DDBJ databases">
        <title>Emergence of the Ug99 lineage of the wheat stem rust pathogen through somatic hybridization.</title>
        <authorList>
            <person name="Li F."/>
            <person name="Upadhyaya N.M."/>
            <person name="Sperschneider J."/>
            <person name="Matny O."/>
            <person name="Nguyen-Phuc H."/>
            <person name="Mago R."/>
            <person name="Raley C."/>
            <person name="Miller M.E."/>
            <person name="Silverstein K.A.T."/>
            <person name="Henningsen E."/>
            <person name="Hirsch C.D."/>
            <person name="Visser B."/>
            <person name="Pretorius Z.A."/>
            <person name="Steffenson B.J."/>
            <person name="Schwessinger B."/>
            <person name="Dodds P.N."/>
            <person name="Figueroa M."/>
        </authorList>
    </citation>
    <scope>NUCLEOTIDE SEQUENCE [LARGE SCALE GENOMIC DNA]</scope>
    <source>
        <strain evidence="3">21-0</strain>
        <strain evidence="4 6">Ug99</strain>
    </source>
</reference>
<dbReference type="EMBL" id="VSWC01000029">
    <property type="protein sequence ID" value="KAA1107198.1"/>
    <property type="molecule type" value="Genomic_DNA"/>
</dbReference>
<evidence type="ECO:0000313" key="3">
    <source>
        <dbReference type="EMBL" id="KAA1107198.1"/>
    </source>
</evidence>
<comment type="caution">
    <text evidence="4">The sequence shown here is derived from an EMBL/GenBank/DDBJ whole genome shotgun (WGS) entry which is preliminary data.</text>
</comment>
<feature type="transmembrane region" description="Helical" evidence="2">
    <location>
        <begin position="171"/>
        <end position="195"/>
    </location>
</feature>
<feature type="region of interest" description="Disordered" evidence="1">
    <location>
        <begin position="1"/>
        <end position="35"/>
    </location>
</feature>
<organism evidence="4 6">
    <name type="scientific">Puccinia graminis f. sp. tritici</name>
    <dbReference type="NCBI Taxonomy" id="56615"/>
    <lineage>
        <taxon>Eukaryota</taxon>
        <taxon>Fungi</taxon>
        <taxon>Dikarya</taxon>
        <taxon>Basidiomycota</taxon>
        <taxon>Pucciniomycotina</taxon>
        <taxon>Pucciniomycetes</taxon>
        <taxon>Pucciniales</taxon>
        <taxon>Pucciniaceae</taxon>
        <taxon>Puccinia</taxon>
    </lineage>
</organism>
<name>A0A5B0SHH5_PUCGR</name>
<evidence type="ECO:0000256" key="2">
    <source>
        <dbReference type="SAM" id="Phobius"/>
    </source>
</evidence>
<dbReference type="AlphaFoldDB" id="A0A5B0SHH5"/>
<protein>
    <submittedName>
        <fullName evidence="4">Uncharacterized protein</fullName>
    </submittedName>
</protein>
<gene>
    <name evidence="3" type="ORF">PGT21_005682</name>
    <name evidence="4" type="ORF">PGTUg99_018625</name>
</gene>
<evidence type="ECO:0000313" key="6">
    <source>
        <dbReference type="Proteomes" id="UP000325313"/>
    </source>
</evidence>